<dbReference type="InterPro" id="IPR000938">
    <property type="entry name" value="CAP-Gly_domain"/>
</dbReference>
<feature type="compositionally biased region" description="Basic and acidic residues" evidence="7">
    <location>
        <begin position="891"/>
        <end position="909"/>
    </location>
</feature>
<feature type="region of interest" description="Disordered" evidence="7">
    <location>
        <begin position="858"/>
        <end position="936"/>
    </location>
</feature>
<keyword evidence="8" id="KW-1133">Transmembrane helix</keyword>
<evidence type="ECO:0000256" key="5">
    <source>
        <dbReference type="ARBA" id="ARBA00023212"/>
    </source>
</evidence>
<comment type="caution">
    <text evidence="10">The sequence shown here is derived from an EMBL/GenBank/DDBJ whole genome shotgun (WGS) entry which is preliminary data.</text>
</comment>
<keyword evidence="3" id="KW-0493">Microtubule</keyword>
<evidence type="ECO:0000256" key="3">
    <source>
        <dbReference type="ARBA" id="ARBA00022701"/>
    </source>
</evidence>
<sequence length="1076" mass="119002">MSLLNYARDERVVIVGLTTAIVGVVATVRMLLTQIRDKAEIKPPQPTTQYITQETEDSLKPSTLDTILGHYNYAIREIAAKIVCDRAVNDGESLDYLLWGITRPDYDERMKCLRTLSFITDPHTMSKLNTPRAYSAFVRSLEQCIHDRAPLERLDDRWFDEYGLRDMAEKLCLMFVSQLMQKYGPDKFIQAGIVEKWLARQNWGDSSEEREHNFFQYMYKTNRVVDIIQKIQQSPLGRDALEKAGLMPKSVSRSFDVFASIHIETEVLDSDNAEPTPRNLEQSAEEQRIRHRHREAMRKASQATLTSSSLAAIPDATESYALASLNGSPSRKEIMPFTPRMGGPAAAGDDITLGDTVEVPGNMYGTIRFIGMVQGKKGTFAGVELHPEFASRGKNSGDVDGVSYFGTRIPGAGIFLPLSKAVRRDSPTSATSPFPMTPAHGLKAGTQNSTNHTPQTPSLPQFSKSVGPGRASSPQGKGSRPSLPLHRPESPVRKLQLTSATRPTIATPAGNLPRYGSPTQGKFSRSVQGAVTPDPAKRGMLQPNRKLSMGPRSTSALSHGGLTDEEAAFGNGRMSPIRFPAPSRQSTAQDEEIERLRAELEERDKHLKEQAANLAEMESSLVELQSLMEQAELPDPARRNSLDDKDTPQLRALVKEKNEKIAMLTAEFDAHRADFRSTIDTLELASSETERVYEKRIEELMQDIQQIQERNSDVDVVATQLKQLEELVQELEEGLEDARRGEAEARGEVEFLRGEVERTRTELRREREKAAEAAYGTNGATNGDHSGLFKELEQKDDEIRGLKAIIHSLSDSVPGDVDGPQLHRSVSRGSHVSVDDRIAREKLEREVAELRAMLDSRNNKEEGMEKELEALRRGSAATVRGSSASLTKSSSFRDSHDTVVPDRDSERGSPEPQHQQRRTHSRVHTMETMPESDALSSVTENSTLWCELCETSGHDILTCTNMFGNQGQGARTASSHENEDEVATPMPLNDDDLAPPRITGDDQYKIAPLTPRVPPAPVAAAEPADGGVERVKIMPNLNDPGPVAGKETGTIDPDAWCAVCEKDGHNSVDCPFEDAF</sequence>
<dbReference type="SMART" id="SM01052">
    <property type="entry name" value="CAP_GLY"/>
    <property type="match status" value="1"/>
</dbReference>
<evidence type="ECO:0000256" key="4">
    <source>
        <dbReference type="ARBA" id="ARBA00023054"/>
    </source>
</evidence>
<evidence type="ECO:0000313" key="10">
    <source>
        <dbReference type="EMBL" id="ROV91302.1"/>
    </source>
</evidence>
<feature type="region of interest" description="Disordered" evidence="7">
    <location>
        <begin position="424"/>
        <end position="590"/>
    </location>
</feature>
<keyword evidence="8" id="KW-0472">Membrane</keyword>
<dbReference type="OrthoDB" id="2130750at2759"/>
<feature type="compositionally biased region" description="Polar residues" evidence="7">
    <location>
        <begin position="445"/>
        <end position="464"/>
    </location>
</feature>
<dbReference type="STRING" id="252740.A0A423VJX1"/>
<feature type="transmembrane region" description="Helical" evidence="8">
    <location>
        <begin position="12"/>
        <end position="32"/>
    </location>
</feature>
<evidence type="ECO:0000256" key="2">
    <source>
        <dbReference type="ARBA" id="ARBA00022490"/>
    </source>
</evidence>
<dbReference type="GO" id="GO:0005874">
    <property type="term" value="C:microtubule"/>
    <property type="evidence" value="ECO:0007669"/>
    <property type="project" value="UniProtKB-KW"/>
</dbReference>
<dbReference type="Pfam" id="PF16641">
    <property type="entry name" value="CLIP1_ZNF"/>
    <property type="match status" value="1"/>
</dbReference>
<evidence type="ECO:0000313" key="11">
    <source>
        <dbReference type="Proteomes" id="UP000284375"/>
    </source>
</evidence>
<dbReference type="PANTHER" id="PTHR43941">
    <property type="entry name" value="STRUCTURAL MAINTENANCE OF CHROMOSOMES PROTEIN 2"/>
    <property type="match status" value="1"/>
</dbReference>
<dbReference type="GO" id="GO:0000796">
    <property type="term" value="C:condensin complex"/>
    <property type="evidence" value="ECO:0007669"/>
    <property type="project" value="TreeGrafter"/>
</dbReference>
<feature type="coiled-coil region" evidence="6">
    <location>
        <begin position="654"/>
        <end position="773"/>
    </location>
</feature>
<dbReference type="GO" id="GO:0003682">
    <property type="term" value="F:chromatin binding"/>
    <property type="evidence" value="ECO:0007669"/>
    <property type="project" value="TreeGrafter"/>
</dbReference>
<keyword evidence="2" id="KW-0963">Cytoplasm</keyword>
<dbReference type="InterPro" id="IPR036859">
    <property type="entry name" value="CAP-Gly_dom_sf"/>
</dbReference>
<dbReference type="GO" id="GO:0000785">
    <property type="term" value="C:chromatin"/>
    <property type="evidence" value="ECO:0007669"/>
    <property type="project" value="TreeGrafter"/>
</dbReference>
<organism evidence="10 11">
    <name type="scientific">Cytospora chrysosperma</name>
    <name type="common">Cytospora canker fungus</name>
    <name type="synonym">Sphaeria chrysosperma</name>
    <dbReference type="NCBI Taxonomy" id="252740"/>
    <lineage>
        <taxon>Eukaryota</taxon>
        <taxon>Fungi</taxon>
        <taxon>Dikarya</taxon>
        <taxon>Ascomycota</taxon>
        <taxon>Pezizomycotina</taxon>
        <taxon>Sordariomycetes</taxon>
        <taxon>Sordariomycetidae</taxon>
        <taxon>Diaporthales</taxon>
        <taxon>Cytosporaceae</taxon>
        <taxon>Cytospora</taxon>
    </lineage>
</organism>
<feature type="coiled-coil region" evidence="6">
    <location>
        <begin position="590"/>
        <end position="627"/>
    </location>
</feature>
<feature type="compositionally biased region" description="Polar residues" evidence="7">
    <location>
        <begin position="880"/>
        <end position="890"/>
    </location>
</feature>
<name>A0A423VJX1_CYTCH</name>
<dbReference type="PANTHER" id="PTHR43941:SF1">
    <property type="entry name" value="STRUCTURAL MAINTENANCE OF CHROMOSOMES PROTEIN 2"/>
    <property type="match status" value="1"/>
</dbReference>
<evidence type="ECO:0000256" key="8">
    <source>
        <dbReference type="SAM" id="Phobius"/>
    </source>
</evidence>
<reference evidence="10 11" key="1">
    <citation type="submission" date="2015-09" db="EMBL/GenBank/DDBJ databases">
        <title>Host preference determinants of Valsa canker pathogens revealed by comparative genomics.</title>
        <authorList>
            <person name="Yin Z."/>
            <person name="Huang L."/>
        </authorList>
    </citation>
    <scope>NUCLEOTIDE SEQUENCE [LARGE SCALE GENOMIC DNA]</scope>
    <source>
        <strain evidence="10 11">YSFL</strain>
    </source>
</reference>
<feature type="compositionally biased region" description="Polar residues" evidence="7">
    <location>
        <begin position="517"/>
        <end position="529"/>
    </location>
</feature>
<keyword evidence="11" id="KW-1185">Reference proteome</keyword>
<accession>A0A423VJX1</accession>
<protein>
    <recommendedName>
        <fullName evidence="9">CAP-Gly domain-containing protein</fullName>
    </recommendedName>
</protein>
<dbReference type="GO" id="GO:0000793">
    <property type="term" value="C:condensed chromosome"/>
    <property type="evidence" value="ECO:0007669"/>
    <property type="project" value="TreeGrafter"/>
</dbReference>
<keyword evidence="5" id="KW-0206">Cytoskeleton</keyword>
<evidence type="ECO:0000259" key="9">
    <source>
        <dbReference type="PROSITE" id="PS50245"/>
    </source>
</evidence>
<feature type="domain" description="CAP-Gly" evidence="9">
    <location>
        <begin position="371"/>
        <end position="417"/>
    </location>
</feature>
<gene>
    <name evidence="10" type="ORF">VSDG_07809</name>
</gene>
<dbReference type="GO" id="GO:0007076">
    <property type="term" value="P:mitotic chromosome condensation"/>
    <property type="evidence" value="ECO:0007669"/>
    <property type="project" value="TreeGrafter"/>
</dbReference>
<feature type="region of interest" description="Disordered" evidence="7">
    <location>
        <begin position="968"/>
        <end position="993"/>
    </location>
</feature>
<dbReference type="InterPro" id="IPR032108">
    <property type="entry name" value="CLIP1_ZNF"/>
</dbReference>
<proteinExistence type="predicted"/>
<comment type="subcellular location">
    <subcellularLocation>
        <location evidence="1">Cytoplasm</location>
        <location evidence="1">Cytoskeleton</location>
    </subcellularLocation>
</comment>
<dbReference type="PROSITE" id="PS50245">
    <property type="entry name" value="CAP_GLY_2"/>
    <property type="match status" value="1"/>
</dbReference>
<dbReference type="EMBL" id="LJZO01000044">
    <property type="protein sequence ID" value="ROV91302.1"/>
    <property type="molecule type" value="Genomic_DNA"/>
</dbReference>
<dbReference type="Proteomes" id="UP000284375">
    <property type="component" value="Unassembled WGS sequence"/>
</dbReference>
<keyword evidence="8" id="KW-0812">Transmembrane</keyword>
<keyword evidence="4 6" id="KW-0175">Coiled coil</keyword>
<dbReference type="AlphaFoldDB" id="A0A423VJX1"/>
<evidence type="ECO:0000256" key="1">
    <source>
        <dbReference type="ARBA" id="ARBA00004245"/>
    </source>
</evidence>
<dbReference type="Gene3D" id="2.30.30.190">
    <property type="entry name" value="CAP Gly-rich-like domain"/>
    <property type="match status" value="1"/>
</dbReference>
<dbReference type="Pfam" id="PF01302">
    <property type="entry name" value="CAP_GLY"/>
    <property type="match status" value="1"/>
</dbReference>
<feature type="compositionally biased region" description="Basic and acidic residues" evidence="7">
    <location>
        <begin position="858"/>
        <end position="872"/>
    </location>
</feature>
<evidence type="ECO:0000256" key="7">
    <source>
        <dbReference type="SAM" id="MobiDB-lite"/>
    </source>
</evidence>
<evidence type="ECO:0000256" key="6">
    <source>
        <dbReference type="SAM" id="Coils"/>
    </source>
</evidence>
<dbReference type="SUPFAM" id="SSF74924">
    <property type="entry name" value="Cap-Gly domain"/>
    <property type="match status" value="1"/>
</dbReference>